<reference evidence="3" key="2">
    <citation type="submission" date="2020-08" db="EMBL/GenBank/DDBJ databases">
        <title>Plant Genome Project.</title>
        <authorList>
            <person name="Zhang R.-G."/>
        </authorList>
    </citation>
    <scope>NUCLEOTIDE SEQUENCE</scope>
    <source>
        <strain evidence="3">Huo1</strain>
        <tissue evidence="3">Leaf</tissue>
    </source>
</reference>
<dbReference type="Pfam" id="PF13976">
    <property type="entry name" value="gag_pre-integrs"/>
    <property type="match status" value="1"/>
</dbReference>
<organism evidence="3">
    <name type="scientific">Salvia splendens</name>
    <name type="common">Scarlet sage</name>
    <dbReference type="NCBI Taxonomy" id="180675"/>
    <lineage>
        <taxon>Eukaryota</taxon>
        <taxon>Viridiplantae</taxon>
        <taxon>Streptophyta</taxon>
        <taxon>Embryophyta</taxon>
        <taxon>Tracheophyta</taxon>
        <taxon>Spermatophyta</taxon>
        <taxon>Magnoliopsida</taxon>
        <taxon>eudicotyledons</taxon>
        <taxon>Gunneridae</taxon>
        <taxon>Pentapetalae</taxon>
        <taxon>asterids</taxon>
        <taxon>lamiids</taxon>
        <taxon>Lamiales</taxon>
        <taxon>Lamiaceae</taxon>
        <taxon>Nepetoideae</taxon>
        <taxon>Mentheae</taxon>
        <taxon>Salviinae</taxon>
        <taxon>Salvia</taxon>
        <taxon>Salvia subgen. Calosphace</taxon>
        <taxon>core Calosphace</taxon>
    </lineage>
</organism>
<keyword evidence="4" id="KW-1185">Reference proteome</keyword>
<evidence type="ECO:0008006" key="5">
    <source>
        <dbReference type="Google" id="ProtNLM"/>
    </source>
</evidence>
<dbReference type="EMBL" id="PNBA02000013">
    <property type="protein sequence ID" value="KAG6403222.1"/>
    <property type="molecule type" value="Genomic_DNA"/>
</dbReference>
<dbReference type="PANTHER" id="PTHR35317:SF35">
    <property type="entry name" value="DUF4219 DOMAIN-CONTAINING PROTEIN"/>
    <property type="match status" value="1"/>
</dbReference>
<sequence length="449" mass="50718">MAANGTTSTSQSQIPNFRGEKYHLWSLKMKTMFKSQELWDLVENGFTEPNPAPAVPDQQLRENRKKDAKALFFIQSAIEDDIFSRISAANTAHEAWEILKQEYLGDQKVIKVRLQTLRRSFAELMMGEKETVQNYLSRVTEIVSQMGSYGETISNEQVVGKVLRSLNESFDYLVPAIEESKDPSTYTFDELMSSLLAHETREAVVEADFAVDFVAEVMAVVEDEDVMMRDVKTNMVFNAIITRRMDTKKLSVGSSRSMTKSKFHRKSGRGKQSILDTLKYLDEKQKGEVRLGDDKQVPIEGRGTVAIKTIQGDVKLIHDVQYVPSLAHSLLSVGQLMASGYSIVFNNKTCAIADKKSGHTIALIRMTQNRMFPLDVSNDVGSALVAKSENETRLWHFRYGHLNVKSLRVLSQNEMVVGLPKIGEHVFCEGCIWNTSEAFPFTPKYLQDM</sequence>
<dbReference type="Pfam" id="PF22936">
    <property type="entry name" value="Pol_BBD"/>
    <property type="match status" value="1"/>
</dbReference>
<evidence type="ECO:0000259" key="1">
    <source>
        <dbReference type="Pfam" id="PF13976"/>
    </source>
</evidence>
<name>A0A8X8WYR2_SALSN</name>
<dbReference type="AlphaFoldDB" id="A0A8X8WYR2"/>
<dbReference type="PANTHER" id="PTHR35317">
    <property type="entry name" value="OS04G0629600 PROTEIN"/>
    <property type="match status" value="1"/>
</dbReference>
<protein>
    <recommendedName>
        <fullName evidence="5">GAG-pre-integrase domain-containing protein</fullName>
    </recommendedName>
</protein>
<feature type="domain" description="GAG-pre-integrase" evidence="1">
    <location>
        <begin position="371"/>
        <end position="432"/>
    </location>
</feature>
<dbReference type="Proteomes" id="UP000298416">
    <property type="component" value="Unassembled WGS sequence"/>
</dbReference>
<gene>
    <name evidence="3" type="ORF">SASPL_135439</name>
</gene>
<proteinExistence type="predicted"/>
<dbReference type="InterPro" id="IPR025724">
    <property type="entry name" value="GAG-pre-integrase_dom"/>
</dbReference>
<dbReference type="InterPro" id="IPR054722">
    <property type="entry name" value="PolX-like_BBD"/>
</dbReference>
<evidence type="ECO:0000259" key="2">
    <source>
        <dbReference type="Pfam" id="PF22936"/>
    </source>
</evidence>
<dbReference type="Pfam" id="PF14223">
    <property type="entry name" value="Retrotran_gag_2"/>
    <property type="match status" value="1"/>
</dbReference>
<accession>A0A8X8WYR2</accession>
<comment type="caution">
    <text evidence="3">The sequence shown here is derived from an EMBL/GenBank/DDBJ whole genome shotgun (WGS) entry which is preliminary data.</text>
</comment>
<evidence type="ECO:0000313" key="3">
    <source>
        <dbReference type="EMBL" id="KAG6403222.1"/>
    </source>
</evidence>
<feature type="domain" description="Retrovirus-related Pol polyprotein from transposon TNT 1-94-like beta-barrel" evidence="2">
    <location>
        <begin position="277"/>
        <end position="341"/>
    </location>
</feature>
<evidence type="ECO:0000313" key="4">
    <source>
        <dbReference type="Proteomes" id="UP000298416"/>
    </source>
</evidence>
<reference evidence="3" key="1">
    <citation type="submission" date="2018-01" db="EMBL/GenBank/DDBJ databases">
        <authorList>
            <person name="Mao J.F."/>
        </authorList>
    </citation>
    <scope>NUCLEOTIDE SEQUENCE</scope>
    <source>
        <strain evidence="3">Huo1</strain>
        <tissue evidence="3">Leaf</tissue>
    </source>
</reference>